<sequence>MPVDETWEWMMIYELKSRLPLPSPQIAINVCIYHDTIYELVTHILYISEGSHHENPAQINIEKIKQEFVTHNVGIAKSFHLDKLHCRS</sequence>
<gene>
    <name evidence="1" type="ORF">HUJ06_010212</name>
</gene>
<reference evidence="1 2" key="1">
    <citation type="journal article" date="2020" name="Mol. Biol. Evol.">
        <title>Distinct Expression and Methylation Patterns for Genes with Different Fates following a Single Whole-Genome Duplication in Flowering Plants.</title>
        <authorList>
            <person name="Shi T."/>
            <person name="Rahmani R.S."/>
            <person name="Gugger P.F."/>
            <person name="Wang M."/>
            <person name="Li H."/>
            <person name="Zhang Y."/>
            <person name="Li Z."/>
            <person name="Wang Q."/>
            <person name="Van de Peer Y."/>
            <person name="Marchal K."/>
            <person name="Chen J."/>
        </authorList>
    </citation>
    <scope>NUCLEOTIDE SEQUENCE [LARGE SCALE GENOMIC DNA]</scope>
    <source>
        <tissue evidence="1">Leaf</tissue>
    </source>
</reference>
<organism evidence="1 2">
    <name type="scientific">Nelumbo nucifera</name>
    <name type="common">Sacred lotus</name>
    <dbReference type="NCBI Taxonomy" id="4432"/>
    <lineage>
        <taxon>Eukaryota</taxon>
        <taxon>Viridiplantae</taxon>
        <taxon>Streptophyta</taxon>
        <taxon>Embryophyta</taxon>
        <taxon>Tracheophyta</taxon>
        <taxon>Spermatophyta</taxon>
        <taxon>Magnoliopsida</taxon>
        <taxon>Proteales</taxon>
        <taxon>Nelumbonaceae</taxon>
        <taxon>Nelumbo</taxon>
    </lineage>
</organism>
<protein>
    <submittedName>
        <fullName evidence="1">Uncharacterized protein</fullName>
    </submittedName>
</protein>
<keyword evidence="2" id="KW-1185">Reference proteome</keyword>
<name>A0A822YIP0_NELNU</name>
<comment type="caution">
    <text evidence="1">The sequence shown here is derived from an EMBL/GenBank/DDBJ whole genome shotgun (WGS) entry which is preliminary data.</text>
</comment>
<evidence type="ECO:0000313" key="2">
    <source>
        <dbReference type="Proteomes" id="UP000607653"/>
    </source>
</evidence>
<proteinExistence type="predicted"/>
<evidence type="ECO:0000313" key="1">
    <source>
        <dbReference type="EMBL" id="DAD31361.1"/>
    </source>
</evidence>
<accession>A0A822YIP0</accession>
<dbReference type="EMBL" id="DUZY01000003">
    <property type="protein sequence ID" value="DAD31361.1"/>
    <property type="molecule type" value="Genomic_DNA"/>
</dbReference>
<dbReference type="Proteomes" id="UP000607653">
    <property type="component" value="Unassembled WGS sequence"/>
</dbReference>
<dbReference type="AlphaFoldDB" id="A0A822YIP0"/>